<dbReference type="AlphaFoldDB" id="A0A0H2ZYY4"/>
<dbReference type="EMBL" id="CP000479">
    <property type="protein sequence ID" value="ABK66949.1"/>
    <property type="molecule type" value="Genomic_DNA"/>
</dbReference>
<organism evidence="2 3">
    <name type="scientific">Mycobacterium avium (strain 104)</name>
    <dbReference type="NCBI Taxonomy" id="243243"/>
    <lineage>
        <taxon>Bacteria</taxon>
        <taxon>Bacillati</taxon>
        <taxon>Actinomycetota</taxon>
        <taxon>Actinomycetes</taxon>
        <taxon>Mycobacteriales</taxon>
        <taxon>Mycobacteriaceae</taxon>
        <taxon>Mycobacterium</taxon>
        <taxon>Mycobacterium avium complex (MAC)</taxon>
    </lineage>
</organism>
<feature type="domain" description="Helix-turn-helix" evidence="1">
    <location>
        <begin position="16"/>
        <end position="63"/>
    </location>
</feature>
<dbReference type="GO" id="GO:0003677">
    <property type="term" value="F:DNA binding"/>
    <property type="evidence" value="ECO:0007669"/>
    <property type="project" value="InterPro"/>
</dbReference>
<dbReference type="InterPro" id="IPR041657">
    <property type="entry name" value="HTH_17"/>
</dbReference>
<dbReference type="RefSeq" id="WP_011723805.1">
    <property type="nucleotide sequence ID" value="NC_008595.1"/>
</dbReference>
<gene>
    <name evidence="2" type="ordered locus">MAV_0841</name>
</gene>
<protein>
    <submittedName>
        <fullName evidence="2">Excisionase family protein DNA binding protein</fullName>
    </submittedName>
</protein>
<reference evidence="2 3" key="1">
    <citation type="submission" date="2006-10" db="EMBL/GenBank/DDBJ databases">
        <authorList>
            <person name="Fleischmann R.D."/>
            <person name="Dodson R.J."/>
            <person name="Haft D.H."/>
            <person name="Merkel J.S."/>
            <person name="Nelson W.C."/>
            <person name="Fraser C.M."/>
        </authorList>
    </citation>
    <scope>NUCLEOTIDE SEQUENCE [LARGE SCALE GENOMIC DNA]</scope>
    <source>
        <strain evidence="2 3">104</strain>
    </source>
</reference>
<dbReference type="KEGG" id="mav:MAV_0841"/>
<dbReference type="SUPFAM" id="SSF46955">
    <property type="entry name" value="Putative DNA-binding domain"/>
    <property type="match status" value="1"/>
</dbReference>
<evidence type="ECO:0000313" key="2">
    <source>
        <dbReference type="EMBL" id="ABK66949.1"/>
    </source>
</evidence>
<dbReference type="HOGENOM" id="CLU_2465675_0_0_11"/>
<dbReference type="InterPro" id="IPR009061">
    <property type="entry name" value="DNA-bd_dom_put_sf"/>
</dbReference>
<evidence type="ECO:0000259" key="1">
    <source>
        <dbReference type="Pfam" id="PF12728"/>
    </source>
</evidence>
<dbReference type="InterPro" id="IPR010093">
    <property type="entry name" value="SinI_DNA-bd"/>
</dbReference>
<dbReference type="NCBIfam" id="TIGR01764">
    <property type="entry name" value="excise"/>
    <property type="match status" value="1"/>
</dbReference>
<proteinExistence type="predicted"/>
<accession>A0A0H2ZYY4</accession>
<dbReference type="Proteomes" id="UP000001574">
    <property type="component" value="Chromosome"/>
</dbReference>
<dbReference type="Gene3D" id="1.10.1660.10">
    <property type="match status" value="1"/>
</dbReference>
<name>A0A0H2ZYY4_MYCA1</name>
<sequence>MADRHIHAEEPTNQALTVAQVADQLSTSVRSVQRWIKEGRVRAVRLPGGRGYRIYQRDLDEALTVIETQALTKQAIREIVREEIEASA</sequence>
<evidence type="ECO:0000313" key="3">
    <source>
        <dbReference type="Proteomes" id="UP000001574"/>
    </source>
</evidence>
<dbReference type="Pfam" id="PF12728">
    <property type="entry name" value="HTH_17"/>
    <property type="match status" value="1"/>
</dbReference>